<feature type="domain" description="HTH cro/C1-type" evidence="2">
    <location>
        <begin position="8"/>
        <end position="62"/>
    </location>
</feature>
<dbReference type="InterPro" id="IPR050807">
    <property type="entry name" value="TransReg_Diox_bact_type"/>
</dbReference>
<dbReference type="InterPro" id="IPR010982">
    <property type="entry name" value="Lambda_DNA-bd_dom_sf"/>
</dbReference>
<dbReference type="RefSeq" id="WP_377494753.1">
    <property type="nucleotide sequence ID" value="NZ_JBHMDO010000022.1"/>
</dbReference>
<comment type="caution">
    <text evidence="3">The sequence shown here is derived from an EMBL/GenBank/DDBJ whole genome shotgun (WGS) entry which is preliminary data.</text>
</comment>
<dbReference type="SMART" id="SM00530">
    <property type="entry name" value="HTH_XRE"/>
    <property type="match status" value="1"/>
</dbReference>
<gene>
    <name evidence="3" type="ORF">ACFFSY_13655</name>
</gene>
<keyword evidence="1" id="KW-0238">DNA-binding</keyword>
<proteinExistence type="predicted"/>
<dbReference type="PANTHER" id="PTHR46797:SF1">
    <property type="entry name" value="METHYLPHOSPHONATE SYNTHASE"/>
    <property type="match status" value="1"/>
</dbReference>
<dbReference type="Gene3D" id="1.10.260.40">
    <property type="entry name" value="lambda repressor-like DNA-binding domains"/>
    <property type="match status" value="1"/>
</dbReference>
<evidence type="ECO:0000259" key="2">
    <source>
        <dbReference type="PROSITE" id="PS50943"/>
    </source>
</evidence>
<dbReference type="Proteomes" id="UP001589747">
    <property type="component" value="Unassembled WGS sequence"/>
</dbReference>
<dbReference type="InterPro" id="IPR001387">
    <property type="entry name" value="Cro/C1-type_HTH"/>
</dbReference>
<organism evidence="3 4">
    <name type="scientific">Paenibacillus aurantiacus</name>
    <dbReference type="NCBI Taxonomy" id="1936118"/>
    <lineage>
        <taxon>Bacteria</taxon>
        <taxon>Bacillati</taxon>
        <taxon>Bacillota</taxon>
        <taxon>Bacilli</taxon>
        <taxon>Bacillales</taxon>
        <taxon>Paenibacillaceae</taxon>
        <taxon>Paenibacillus</taxon>
    </lineage>
</organism>
<dbReference type="Pfam" id="PF01381">
    <property type="entry name" value="HTH_3"/>
    <property type="match status" value="1"/>
</dbReference>
<dbReference type="CDD" id="cd00093">
    <property type="entry name" value="HTH_XRE"/>
    <property type="match status" value="1"/>
</dbReference>
<evidence type="ECO:0000256" key="1">
    <source>
        <dbReference type="ARBA" id="ARBA00023125"/>
    </source>
</evidence>
<protein>
    <submittedName>
        <fullName evidence="3">Helix-turn-helix domain-containing protein</fullName>
    </submittedName>
</protein>
<dbReference type="PANTHER" id="PTHR46797">
    <property type="entry name" value="HTH-TYPE TRANSCRIPTIONAL REGULATOR"/>
    <property type="match status" value="1"/>
</dbReference>
<dbReference type="SUPFAM" id="SSF47413">
    <property type="entry name" value="lambda repressor-like DNA-binding domains"/>
    <property type="match status" value="1"/>
</dbReference>
<keyword evidence="4" id="KW-1185">Reference proteome</keyword>
<dbReference type="EMBL" id="JBHMDO010000022">
    <property type="protein sequence ID" value="MFB9326968.1"/>
    <property type="molecule type" value="Genomic_DNA"/>
</dbReference>
<reference evidence="3 4" key="1">
    <citation type="submission" date="2024-09" db="EMBL/GenBank/DDBJ databases">
        <authorList>
            <person name="Sun Q."/>
            <person name="Mori K."/>
        </authorList>
    </citation>
    <scope>NUCLEOTIDE SEQUENCE [LARGE SCALE GENOMIC DNA]</scope>
    <source>
        <strain evidence="3 4">TISTR 2452</strain>
    </source>
</reference>
<accession>A0ABV5KRE4</accession>
<name>A0ABV5KRE4_9BACL</name>
<sequence length="124" mass="14133">MSTFGERLKKLRERKKLSQKELAERFNLSQSTIAYYETNKKQPSQSTLQKFADFYETSVDYLLGRVLENTDTGAREQSTDFDANVGRAFFGGADKYTEEELDIARAAAKAAVEAYRKGKQQRGK</sequence>
<evidence type="ECO:0000313" key="3">
    <source>
        <dbReference type="EMBL" id="MFB9326968.1"/>
    </source>
</evidence>
<dbReference type="PROSITE" id="PS50943">
    <property type="entry name" value="HTH_CROC1"/>
    <property type="match status" value="1"/>
</dbReference>
<evidence type="ECO:0000313" key="4">
    <source>
        <dbReference type="Proteomes" id="UP001589747"/>
    </source>
</evidence>